<name>A0A438I2T7_VITVI</name>
<accession>A0A438I2T7</accession>
<protein>
    <recommendedName>
        <fullName evidence="3">Retrotransposon gag domain-containing protein</fullName>
    </recommendedName>
</protein>
<evidence type="ECO:0000313" key="1">
    <source>
        <dbReference type="EMBL" id="RVW91025.1"/>
    </source>
</evidence>
<evidence type="ECO:0000313" key="2">
    <source>
        <dbReference type="Proteomes" id="UP000288805"/>
    </source>
</evidence>
<proteinExistence type="predicted"/>
<dbReference type="Proteomes" id="UP000288805">
    <property type="component" value="Unassembled WGS sequence"/>
</dbReference>
<reference evidence="1 2" key="1">
    <citation type="journal article" date="2018" name="PLoS Genet.">
        <title>Population sequencing reveals clonal diversity and ancestral inbreeding in the grapevine cultivar Chardonnay.</title>
        <authorList>
            <person name="Roach M.J."/>
            <person name="Johnson D.L."/>
            <person name="Bohlmann J."/>
            <person name="van Vuuren H.J."/>
            <person name="Jones S.J."/>
            <person name="Pretorius I.S."/>
            <person name="Schmidt S.A."/>
            <person name="Borneman A.R."/>
        </authorList>
    </citation>
    <scope>NUCLEOTIDE SEQUENCE [LARGE SCALE GENOMIC DNA]</scope>
    <source>
        <strain evidence="2">cv. Chardonnay</strain>
        <tissue evidence="1">Leaf</tissue>
    </source>
</reference>
<gene>
    <name evidence="1" type="ORF">CK203_044156</name>
</gene>
<sequence>MGQLRLSDGWMVWDDFDGLLVANLSTKFRMLEIERYTGIGCPHIHLGLYSTVMRAHGFDEAHMIMLFLMSLSGAAQRWFSSLDGKKPSSAQRSGDVSAISATKPRPLRYYQTVEQTFEFITLHHLMCSTGHLFLLDPCLLHICTQLHSQFMLLMPHRGHPLIIPSLGFHLHRDQCAKCDHEPPLLAHTTHSVPLPTSDDDYEILGATSDFSIPTPFSLIPDRVSLQLTPSTPSYVGHRDMFASFILWPENVDVQVLRIPTSFNLLLGRPWIHQARAIPSSLHRKISHSDDDFFLARFTFDEDDANMDPGLEVHPRVKEMGVDDSTVDGLQHMFHHMQMDMINGVVPHDEYRDEMDMLGISQFLDAVQHEPFSPLEFFGVFVFEIVEEYQIVPTPELPLLLFLLLIFMDLSIYEYSSVSCDDVSLLAPYSPTSRYLI</sequence>
<evidence type="ECO:0008006" key="3">
    <source>
        <dbReference type="Google" id="ProtNLM"/>
    </source>
</evidence>
<comment type="caution">
    <text evidence="1">The sequence shown here is derived from an EMBL/GenBank/DDBJ whole genome shotgun (WGS) entry which is preliminary data.</text>
</comment>
<organism evidence="1 2">
    <name type="scientific">Vitis vinifera</name>
    <name type="common">Grape</name>
    <dbReference type="NCBI Taxonomy" id="29760"/>
    <lineage>
        <taxon>Eukaryota</taxon>
        <taxon>Viridiplantae</taxon>
        <taxon>Streptophyta</taxon>
        <taxon>Embryophyta</taxon>
        <taxon>Tracheophyta</taxon>
        <taxon>Spermatophyta</taxon>
        <taxon>Magnoliopsida</taxon>
        <taxon>eudicotyledons</taxon>
        <taxon>Gunneridae</taxon>
        <taxon>Pentapetalae</taxon>
        <taxon>rosids</taxon>
        <taxon>Vitales</taxon>
        <taxon>Vitaceae</taxon>
        <taxon>Viteae</taxon>
        <taxon>Vitis</taxon>
    </lineage>
</organism>
<dbReference type="EMBL" id="QGNW01000150">
    <property type="protein sequence ID" value="RVW91025.1"/>
    <property type="molecule type" value="Genomic_DNA"/>
</dbReference>
<dbReference type="AlphaFoldDB" id="A0A438I2T7"/>